<dbReference type="PRINTS" id="PR00455">
    <property type="entry name" value="HTHTETR"/>
</dbReference>
<dbReference type="PROSITE" id="PS50977">
    <property type="entry name" value="HTH_TETR_2"/>
    <property type="match status" value="1"/>
</dbReference>
<proteinExistence type="predicted"/>
<protein>
    <submittedName>
        <fullName evidence="6">TetR/AcrR family transcriptional regulator</fullName>
    </submittedName>
</protein>
<evidence type="ECO:0000256" key="3">
    <source>
        <dbReference type="ARBA" id="ARBA00023163"/>
    </source>
</evidence>
<evidence type="ECO:0000313" key="7">
    <source>
        <dbReference type="Proteomes" id="UP001144341"/>
    </source>
</evidence>
<keyword evidence="1" id="KW-0805">Transcription regulation</keyword>
<dbReference type="PANTHER" id="PTHR30055:SF234">
    <property type="entry name" value="HTH-TYPE TRANSCRIPTIONAL REGULATOR BETI"/>
    <property type="match status" value="1"/>
</dbReference>
<gene>
    <name evidence="6" type="ORF">O0931_17305</name>
</gene>
<reference evidence="6" key="1">
    <citation type="submission" date="2022-12" db="EMBL/GenBank/DDBJ databases">
        <title>Genome sequence of SJ11.</title>
        <authorList>
            <person name="Woo H."/>
        </authorList>
    </citation>
    <scope>NUCLEOTIDE SEQUENCE</scope>
    <source>
        <strain evidence="6">SJ11</strain>
    </source>
</reference>
<dbReference type="RefSeq" id="WP_269416736.1">
    <property type="nucleotide sequence ID" value="NZ_JAPWGL010000005.1"/>
</dbReference>
<dbReference type="InterPro" id="IPR009057">
    <property type="entry name" value="Homeodomain-like_sf"/>
</dbReference>
<evidence type="ECO:0000256" key="2">
    <source>
        <dbReference type="ARBA" id="ARBA00023125"/>
    </source>
</evidence>
<accession>A0ABT4L1M6</accession>
<organism evidence="6 7">
    <name type="scientific">Pedobacter rhodius</name>
    <dbReference type="NCBI Taxonomy" id="3004098"/>
    <lineage>
        <taxon>Bacteria</taxon>
        <taxon>Pseudomonadati</taxon>
        <taxon>Bacteroidota</taxon>
        <taxon>Sphingobacteriia</taxon>
        <taxon>Sphingobacteriales</taxon>
        <taxon>Sphingobacteriaceae</taxon>
        <taxon>Pedobacter</taxon>
    </lineage>
</organism>
<dbReference type="Gene3D" id="1.10.10.60">
    <property type="entry name" value="Homeodomain-like"/>
    <property type="match status" value="1"/>
</dbReference>
<dbReference type="Proteomes" id="UP001144341">
    <property type="component" value="Unassembled WGS sequence"/>
</dbReference>
<dbReference type="PROSITE" id="PS01081">
    <property type="entry name" value="HTH_TETR_1"/>
    <property type="match status" value="1"/>
</dbReference>
<feature type="DNA-binding region" description="H-T-H motif" evidence="4">
    <location>
        <begin position="28"/>
        <end position="47"/>
    </location>
</feature>
<keyword evidence="3" id="KW-0804">Transcription</keyword>
<evidence type="ECO:0000313" key="6">
    <source>
        <dbReference type="EMBL" id="MCZ4225075.1"/>
    </source>
</evidence>
<dbReference type="InterPro" id="IPR050109">
    <property type="entry name" value="HTH-type_TetR-like_transc_reg"/>
</dbReference>
<dbReference type="EMBL" id="JAPWGL010000005">
    <property type="protein sequence ID" value="MCZ4225075.1"/>
    <property type="molecule type" value="Genomic_DNA"/>
</dbReference>
<evidence type="ECO:0000256" key="4">
    <source>
        <dbReference type="PROSITE-ProRule" id="PRU00335"/>
    </source>
</evidence>
<dbReference type="InterPro" id="IPR023772">
    <property type="entry name" value="DNA-bd_HTH_TetR-type_CS"/>
</dbReference>
<dbReference type="Gene3D" id="1.10.357.10">
    <property type="entry name" value="Tetracycline Repressor, domain 2"/>
    <property type="match status" value="1"/>
</dbReference>
<dbReference type="Pfam" id="PF00440">
    <property type="entry name" value="TetR_N"/>
    <property type="match status" value="1"/>
</dbReference>
<sequence length="201" mass="23421">MIIADKKREQIIDGAIKRFIHFGISKTTMNDIAEDLSVSKPSLYYYFPDKKHLILGVIERVFNDFFELLKKKYNPDQTLEDILFNTIDVRNTFFQKYYRLRITEGIPDLLNDDFIKGKLHVLKSAEKVFFSDIFEQAKVKGEIHHEDMSHIAELYLESLIGLCTMCIIETGKDLFPDKKALNKMTLKQKSLTSIFIKGLKC</sequence>
<feature type="domain" description="HTH tetR-type" evidence="5">
    <location>
        <begin position="5"/>
        <end position="65"/>
    </location>
</feature>
<name>A0ABT4L1M6_9SPHI</name>
<evidence type="ECO:0000259" key="5">
    <source>
        <dbReference type="PROSITE" id="PS50977"/>
    </source>
</evidence>
<dbReference type="PANTHER" id="PTHR30055">
    <property type="entry name" value="HTH-TYPE TRANSCRIPTIONAL REGULATOR RUTR"/>
    <property type="match status" value="1"/>
</dbReference>
<comment type="caution">
    <text evidence="6">The sequence shown here is derived from an EMBL/GenBank/DDBJ whole genome shotgun (WGS) entry which is preliminary data.</text>
</comment>
<keyword evidence="7" id="KW-1185">Reference proteome</keyword>
<dbReference type="InterPro" id="IPR001647">
    <property type="entry name" value="HTH_TetR"/>
</dbReference>
<evidence type="ECO:0000256" key="1">
    <source>
        <dbReference type="ARBA" id="ARBA00023015"/>
    </source>
</evidence>
<dbReference type="SUPFAM" id="SSF46689">
    <property type="entry name" value="Homeodomain-like"/>
    <property type="match status" value="1"/>
</dbReference>
<keyword evidence="2 4" id="KW-0238">DNA-binding</keyword>